<reference evidence="8 9" key="1">
    <citation type="submission" date="2024-05" db="EMBL/GenBank/DDBJ databases">
        <title>Genetic variation in Jamaican populations of the coffee berry borer (Hypothenemus hampei).</title>
        <authorList>
            <person name="Errbii M."/>
            <person name="Myrie A."/>
        </authorList>
    </citation>
    <scope>NUCLEOTIDE SEQUENCE [LARGE SCALE GENOMIC DNA]</scope>
    <source>
        <strain evidence="8">JA-Hopewell-2020-01-JO</strain>
        <tissue evidence="8">Whole body</tissue>
    </source>
</reference>
<feature type="region of interest" description="Disordered" evidence="6">
    <location>
        <begin position="331"/>
        <end position="352"/>
    </location>
</feature>
<dbReference type="InterPro" id="IPR036322">
    <property type="entry name" value="WD40_repeat_dom_sf"/>
</dbReference>
<evidence type="ECO:0000256" key="5">
    <source>
        <dbReference type="PROSITE-ProRule" id="PRU00221"/>
    </source>
</evidence>
<dbReference type="PANTHER" id="PTHR10241:SF29">
    <property type="entry name" value="LETHAL(2) GIANT LARVAE PROTEIN"/>
    <property type="match status" value="1"/>
</dbReference>
<feature type="repeat" description="WD" evidence="5">
    <location>
        <begin position="445"/>
        <end position="463"/>
    </location>
</feature>
<evidence type="ECO:0000256" key="3">
    <source>
        <dbReference type="ARBA" id="ARBA00022574"/>
    </source>
</evidence>
<dbReference type="InterPro" id="IPR001680">
    <property type="entry name" value="WD40_rpt"/>
</dbReference>
<feature type="compositionally biased region" description="Low complexity" evidence="6">
    <location>
        <begin position="1046"/>
        <end position="1068"/>
    </location>
</feature>
<dbReference type="PRINTS" id="PR00962">
    <property type="entry name" value="LETHAL2GIANT"/>
</dbReference>
<evidence type="ECO:0000256" key="4">
    <source>
        <dbReference type="ARBA" id="ARBA00022737"/>
    </source>
</evidence>
<sequence length="1119" mass="123221">MFKFIKGKPHQSAERTKLQKELFSYRRTLQHGFPHKPSALGWDPQLRLLCIGTSSGAIKVLGQPGVEFYGQHQNAIPVTKVLFLNGKGKVVSLQDDNSLHLWEVNKSSLVEVKSQALEGKLKTISNICLESAGKYLLLGTEGGNIYLLDLNTFTMTPDIIYQDVVMQNVPQDYKLNPGAVECILEQPGQPTNILIGYNRGLMVLWNRQENTAIQTFISNQQLENLCWKDQQHFITSHNDGSYMEWDISQSDKPCGEPITTYGPYACKAIPKILTRELNGEQLIVFSGGLPRANYGEKFSVSVVHGENTENHVAFDFTSKVIDFILIDSHTENSDNENPEGQELSGDIPLTNGTTSKVQPEALIVLAEEELVAIDLLSKGWKMMNLPYLVALHSSAVTCSQYVSDVPEPLWEYLKDAGRAQTSHLYSDRPWPVDGGKLLCSKGALPRKELLLTGHEDGTVRFWDAGGVTLTPIYKFSTAQFFSGDDSDDAPPTQDPDDPEEEWPPFRKTGVFDPYSDDPRLAIKRVTMCALSGTLIVAGTAGQVIISKFDTEVLDGPLKVVTMNIVSDRDGFVWKGHNQLAPKTGDVHQTRGFQATTLLQLHPPAAVTCAVLHADWGLVVAGTAHGLALLDYLKNKPVIVKCTLNPNDLTGQGDAPISRRKSFKKSLRESFRRLRKGRSTRQNKEEKQNQANTPPVRKPPENTDFSPLDAKPIERQIEARPAEDSMGSFVRCLYFARTFLINVQNTIPTLWAGTNNGTVYAFTIIVPSASKRETDDVACHLAKEIQLKHRAPVIGIAVLDGSNKPLPEPLEVEKGVAPLPDTTQAHRVIIASEEQFKIFTLPSLKPYCKYKLTAHEGARIRRMNFATFSCNIGEDANVKHTEMDLLCLTNLGDCVVLSIPDLKRQLNAAAIKREDINGISSLVFTKTAEALYLHSSSELQRLSLSATAVTQARCYLPIASDDNRTSENLDTEEVTEAPLANGTVETGGLEKVDEVPENGNETPHNVTVSSSVGDITIDSVKDHLGSGEELSKRITSLQLTKTVTTVISSSSHQQGEETSSSTITTTTATERNENVIEKHGPGNGSYEEIKVNEQQPLRAPLALAEEDADPSNHLGDYTVP</sequence>
<organism evidence="8 9">
    <name type="scientific">Hypothenemus hampei</name>
    <name type="common">Coffee berry borer</name>
    <dbReference type="NCBI Taxonomy" id="57062"/>
    <lineage>
        <taxon>Eukaryota</taxon>
        <taxon>Metazoa</taxon>
        <taxon>Ecdysozoa</taxon>
        <taxon>Arthropoda</taxon>
        <taxon>Hexapoda</taxon>
        <taxon>Insecta</taxon>
        <taxon>Pterygota</taxon>
        <taxon>Neoptera</taxon>
        <taxon>Endopterygota</taxon>
        <taxon>Coleoptera</taxon>
        <taxon>Polyphaga</taxon>
        <taxon>Cucujiformia</taxon>
        <taxon>Curculionidae</taxon>
        <taxon>Scolytinae</taxon>
        <taxon>Hypothenemus</taxon>
    </lineage>
</organism>
<evidence type="ECO:0000313" key="8">
    <source>
        <dbReference type="EMBL" id="KAL1494213.1"/>
    </source>
</evidence>
<dbReference type="Proteomes" id="UP001566132">
    <property type="component" value="Unassembled WGS sequence"/>
</dbReference>
<feature type="compositionally biased region" description="Acidic residues" evidence="6">
    <location>
        <begin position="484"/>
        <end position="502"/>
    </location>
</feature>
<feature type="compositionally biased region" description="Basic and acidic residues" evidence="6">
    <location>
        <begin position="1069"/>
        <end position="1079"/>
    </location>
</feature>
<proteinExistence type="inferred from homology"/>
<keyword evidence="3 5" id="KW-0853">WD repeat</keyword>
<keyword evidence="2" id="KW-0268">Exocytosis</keyword>
<dbReference type="AlphaFoldDB" id="A0ABD1EJT1"/>
<evidence type="ECO:0000256" key="1">
    <source>
        <dbReference type="ARBA" id="ARBA00008070"/>
    </source>
</evidence>
<gene>
    <name evidence="8" type="ORF">ABEB36_009844</name>
</gene>
<feature type="region of interest" description="Disordered" evidence="6">
    <location>
        <begin position="482"/>
        <end position="510"/>
    </location>
</feature>
<accession>A0ABD1EJT1</accession>
<keyword evidence="4" id="KW-0677">Repeat</keyword>
<dbReference type="EMBL" id="JBDJPC010000007">
    <property type="protein sequence ID" value="KAL1494213.1"/>
    <property type="molecule type" value="Genomic_DNA"/>
</dbReference>
<dbReference type="Gene3D" id="2.130.10.10">
    <property type="entry name" value="YVTN repeat-like/Quinoprotein amine dehydrogenase"/>
    <property type="match status" value="1"/>
</dbReference>
<protein>
    <recommendedName>
        <fullName evidence="7">Lethal giant larvae homologue 2 domain-containing protein</fullName>
    </recommendedName>
</protein>
<dbReference type="InterPro" id="IPR000664">
    <property type="entry name" value="Lethal2_giant"/>
</dbReference>
<comment type="caution">
    <text evidence="8">The sequence shown here is derived from an EMBL/GenBank/DDBJ whole genome shotgun (WGS) entry which is preliminary data.</text>
</comment>
<comment type="similarity">
    <text evidence="1">Belongs to the WD repeat L(2)GL family.</text>
</comment>
<evidence type="ECO:0000256" key="6">
    <source>
        <dbReference type="SAM" id="MobiDB-lite"/>
    </source>
</evidence>
<evidence type="ECO:0000256" key="2">
    <source>
        <dbReference type="ARBA" id="ARBA00022483"/>
    </source>
</evidence>
<dbReference type="InterPro" id="IPR015943">
    <property type="entry name" value="WD40/YVTN_repeat-like_dom_sf"/>
</dbReference>
<dbReference type="Pfam" id="PF08366">
    <property type="entry name" value="LLGL"/>
    <property type="match status" value="1"/>
</dbReference>
<feature type="region of interest" description="Disordered" evidence="6">
    <location>
        <begin position="1046"/>
        <end position="1119"/>
    </location>
</feature>
<keyword evidence="9" id="KW-1185">Reference proteome</keyword>
<evidence type="ECO:0000313" key="9">
    <source>
        <dbReference type="Proteomes" id="UP001566132"/>
    </source>
</evidence>
<dbReference type="SUPFAM" id="SSF50978">
    <property type="entry name" value="WD40 repeat-like"/>
    <property type="match status" value="2"/>
</dbReference>
<evidence type="ECO:0000259" key="7">
    <source>
        <dbReference type="Pfam" id="PF08366"/>
    </source>
</evidence>
<dbReference type="PROSITE" id="PS50082">
    <property type="entry name" value="WD_REPEATS_2"/>
    <property type="match status" value="1"/>
</dbReference>
<dbReference type="InterPro" id="IPR013577">
    <property type="entry name" value="LLGL2"/>
</dbReference>
<feature type="domain" description="Lethal giant larvae homologue 2" evidence="7">
    <location>
        <begin position="259"/>
        <end position="381"/>
    </location>
</feature>
<name>A0ABD1EJT1_HYPHA</name>
<feature type="region of interest" description="Disordered" evidence="6">
    <location>
        <begin position="670"/>
        <end position="710"/>
    </location>
</feature>
<dbReference type="GO" id="GO:0006887">
    <property type="term" value="P:exocytosis"/>
    <property type="evidence" value="ECO:0007669"/>
    <property type="project" value="UniProtKB-KW"/>
</dbReference>
<dbReference type="PANTHER" id="PTHR10241">
    <property type="entry name" value="LETHAL 2 GIANT LARVAE PROTEIN"/>
    <property type="match status" value="1"/>
</dbReference>